<comment type="caution">
    <text evidence="2">The sequence shown here is derived from an EMBL/GenBank/DDBJ whole genome shotgun (WGS) entry which is preliminary data.</text>
</comment>
<evidence type="ECO:0000313" key="3">
    <source>
        <dbReference type="Proteomes" id="UP001310890"/>
    </source>
</evidence>
<gene>
    <name evidence="2" type="ORF">LTR62_008410</name>
</gene>
<dbReference type="Proteomes" id="UP001310890">
    <property type="component" value="Unassembled WGS sequence"/>
</dbReference>
<evidence type="ECO:0000259" key="1">
    <source>
        <dbReference type="Pfam" id="PF15055"/>
    </source>
</evidence>
<dbReference type="EMBL" id="JAVRRL010000089">
    <property type="protein sequence ID" value="KAK5108314.1"/>
    <property type="molecule type" value="Genomic_DNA"/>
</dbReference>
<sequence length="83" mass="9329">MPAEPSRYQLQQPADVKDVLKRQADEFDCTPCRLMGSAVFTGMGIYSYASGMRQLRERNNEILRSSSRFGLGARKELLVEDAA</sequence>
<dbReference type="PANTHER" id="PTHR28048">
    <property type="entry name" value="ACR195WP"/>
    <property type="match status" value="1"/>
</dbReference>
<dbReference type="AlphaFoldDB" id="A0AAN7TDE9"/>
<name>A0AAN7TDE9_9PEZI</name>
<dbReference type="PANTHER" id="PTHR28048:SF1">
    <property type="entry name" value="ACR195WP"/>
    <property type="match status" value="1"/>
</dbReference>
<accession>A0AAN7TDE9</accession>
<reference evidence="2" key="1">
    <citation type="submission" date="2023-08" db="EMBL/GenBank/DDBJ databases">
        <title>Black Yeasts Isolated from many extreme environments.</title>
        <authorList>
            <person name="Coleine C."/>
            <person name="Stajich J.E."/>
            <person name="Selbmann L."/>
        </authorList>
    </citation>
    <scope>NUCLEOTIDE SEQUENCE</scope>
    <source>
        <strain evidence="2">CCFEE 5401</strain>
    </source>
</reference>
<organism evidence="2 3">
    <name type="scientific">Meristemomyces frigidus</name>
    <dbReference type="NCBI Taxonomy" id="1508187"/>
    <lineage>
        <taxon>Eukaryota</taxon>
        <taxon>Fungi</taxon>
        <taxon>Dikarya</taxon>
        <taxon>Ascomycota</taxon>
        <taxon>Pezizomycotina</taxon>
        <taxon>Dothideomycetes</taxon>
        <taxon>Dothideomycetidae</taxon>
        <taxon>Mycosphaerellales</taxon>
        <taxon>Teratosphaeriaceae</taxon>
        <taxon>Meristemomyces</taxon>
    </lineage>
</organism>
<feature type="domain" description="Distal membrane-arm assembly complex protein 1-like" evidence="1">
    <location>
        <begin position="28"/>
        <end position="65"/>
    </location>
</feature>
<evidence type="ECO:0000313" key="2">
    <source>
        <dbReference type="EMBL" id="KAK5108314.1"/>
    </source>
</evidence>
<dbReference type="InterPro" id="IPR053092">
    <property type="entry name" value="Mitochondrial_unc_protein"/>
</dbReference>
<protein>
    <recommendedName>
        <fullName evidence="1">Distal membrane-arm assembly complex protein 1-like domain-containing protein</fullName>
    </recommendedName>
</protein>
<proteinExistence type="predicted"/>
<dbReference type="Pfam" id="PF15055">
    <property type="entry name" value="DMAC1_Dmo2"/>
    <property type="match status" value="1"/>
</dbReference>
<dbReference type="InterPro" id="IPR028036">
    <property type="entry name" value="DMAC1-like_dom"/>
</dbReference>